<proteinExistence type="predicted"/>
<keyword evidence="4" id="KW-1185">Reference proteome</keyword>
<feature type="transmembrane region" description="Helical" evidence="2">
    <location>
        <begin position="93"/>
        <end position="111"/>
    </location>
</feature>
<protein>
    <submittedName>
        <fullName evidence="3">Uncharacterized protein</fullName>
    </submittedName>
</protein>
<feature type="transmembrane region" description="Helical" evidence="2">
    <location>
        <begin position="225"/>
        <end position="246"/>
    </location>
</feature>
<feature type="transmembrane region" description="Helical" evidence="2">
    <location>
        <begin position="186"/>
        <end position="205"/>
    </location>
</feature>
<evidence type="ECO:0000256" key="1">
    <source>
        <dbReference type="SAM" id="MobiDB-lite"/>
    </source>
</evidence>
<reference evidence="4" key="1">
    <citation type="journal article" date="2019" name="Int. J. Syst. Evol. Microbiol.">
        <title>The Global Catalogue of Microorganisms (GCM) 10K type strain sequencing project: providing services to taxonomists for standard genome sequencing and annotation.</title>
        <authorList>
            <consortium name="The Broad Institute Genomics Platform"/>
            <consortium name="The Broad Institute Genome Sequencing Center for Infectious Disease"/>
            <person name="Wu L."/>
            <person name="Ma J."/>
        </authorList>
    </citation>
    <scope>NUCLEOTIDE SEQUENCE [LARGE SCALE GENOMIC DNA]</scope>
    <source>
        <strain evidence="4">JCM 15442</strain>
    </source>
</reference>
<gene>
    <name evidence="3" type="ORF">GCM10010840_09350</name>
</gene>
<feature type="region of interest" description="Disordered" evidence="1">
    <location>
        <begin position="1"/>
        <end position="86"/>
    </location>
</feature>
<evidence type="ECO:0000313" key="3">
    <source>
        <dbReference type="EMBL" id="GGL73426.1"/>
    </source>
</evidence>
<evidence type="ECO:0000256" key="2">
    <source>
        <dbReference type="SAM" id="Phobius"/>
    </source>
</evidence>
<dbReference type="Proteomes" id="UP000639973">
    <property type="component" value="Unassembled WGS sequence"/>
</dbReference>
<name>A0ABQ2G3I0_9DEIO</name>
<keyword evidence="2" id="KW-1133">Transmembrane helix</keyword>
<evidence type="ECO:0000313" key="4">
    <source>
        <dbReference type="Proteomes" id="UP000639973"/>
    </source>
</evidence>
<feature type="transmembrane region" description="Helical" evidence="2">
    <location>
        <begin position="160"/>
        <end position="179"/>
    </location>
</feature>
<keyword evidence="2" id="KW-0812">Transmembrane</keyword>
<dbReference type="EMBL" id="BMOL01000003">
    <property type="protein sequence ID" value="GGL73426.1"/>
    <property type="molecule type" value="Genomic_DNA"/>
</dbReference>
<sequence>MTKPPTPEQSDLHPEALQRAGEQAAADVTSSAAVERTEVARPDVGAAVNLSKTTGAQEQRGPELGRPSPTRPAPPLPPLPSRAEEEAPHRTRFLTFLRLLGGWAVLGALAYAMWTPGEWQNSLLLWVFLVILADEFGGWFGYLGLLLGGLGYLSPSLPPAQWLVVLPLVGGALMALLMVKHSGGVLVLPFAGLLFAGTLLAVARFGPKFDPELKLPSDATFLRSALIAMVAALGFSLVRQLVGLWLRRRGQQTGPAGVAA</sequence>
<accession>A0ABQ2G3I0</accession>
<comment type="caution">
    <text evidence="3">The sequence shown here is derived from an EMBL/GenBank/DDBJ whole genome shotgun (WGS) entry which is preliminary data.</text>
</comment>
<feature type="transmembrane region" description="Helical" evidence="2">
    <location>
        <begin position="123"/>
        <end position="148"/>
    </location>
</feature>
<keyword evidence="2" id="KW-0472">Membrane</keyword>
<dbReference type="RefSeq" id="WP_188969501.1">
    <property type="nucleotide sequence ID" value="NZ_BMOL01000003.1"/>
</dbReference>
<feature type="compositionally biased region" description="Pro residues" evidence="1">
    <location>
        <begin position="69"/>
        <end position="80"/>
    </location>
</feature>
<organism evidence="3 4">
    <name type="scientific">Deinococcus aerolatus</name>
    <dbReference type="NCBI Taxonomy" id="522487"/>
    <lineage>
        <taxon>Bacteria</taxon>
        <taxon>Thermotogati</taxon>
        <taxon>Deinococcota</taxon>
        <taxon>Deinococci</taxon>
        <taxon>Deinococcales</taxon>
        <taxon>Deinococcaceae</taxon>
        <taxon>Deinococcus</taxon>
    </lineage>
</organism>